<accession>A0ABP1CJR7</accession>
<keyword evidence="3" id="KW-1133">Transmembrane helix</keyword>
<feature type="compositionally biased region" description="Polar residues" evidence="2">
    <location>
        <begin position="109"/>
        <end position="121"/>
    </location>
</feature>
<reference evidence="5" key="1">
    <citation type="submission" date="2024-04" db="EMBL/GenBank/DDBJ databases">
        <authorList>
            <person name="Shaw F."/>
            <person name="Minotto A."/>
        </authorList>
    </citation>
    <scope>NUCLEOTIDE SEQUENCE [LARGE SCALE GENOMIC DNA]</scope>
</reference>
<keyword evidence="5" id="KW-1185">Reference proteome</keyword>
<feature type="transmembrane region" description="Helical" evidence="3">
    <location>
        <begin position="927"/>
        <end position="949"/>
    </location>
</feature>
<keyword evidence="3" id="KW-0472">Membrane</keyword>
<evidence type="ECO:0000256" key="1">
    <source>
        <dbReference type="SAM" id="Coils"/>
    </source>
</evidence>
<protein>
    <submittedName>
        <fullName evidence="4">Uncharacterized protein</fullName>
    </submittedName>
</protein>
<feature type="compositionally biased region" description="Polar residues" evidence="2">
    <location>
        <begin position="1"/>
        <end position="19"/>
    </location>
</feature>
<evidence type="ECO:0000313" key="4">
    <source>
        <dbReference type="EMBL" id="CAL1694939.1"/>
    </source>
</evidence>
<feature type="transmembrane region" description="Helical" evidence="3">
    <location>
        <begin position="969"/>
        <end position="1002"/>
    </location>
</feature>
<feature type="region of interest" description="Disordered" evidence="2">
    <location>
        <begin position="620"/>
        <end position="678"/>
    </location>
</feature>
<feature type="compositionally biased region" description="Polar residues" evidence="2">
    <location>
        <begin position="495"/>
        <end position="520"/>
    </location>
</feature>
<gene>
    <name evidence="4" type="ORF">GFSPODELE1_LOCUS523</name>
</gene>
<keyword evidence="3" id="KW-0812">Transmembrane</keyword>
<keyword evidence="1" id="KW-0175">Coiled coil</keyword>
<dbReference type="EMBL" id="OZ037944">
    <property type="protein sequence ID" value="CAL1694939.1"/>
    <property type="molecule type" value="Genomic_DNA"/>
</dbReference>
<dbReference type="Proteomes" id="UP001497453">
    <property type="component" value="Chromosome 1"/>
</dbReference>
<feature type="compositionally biased region" description="Basic residues" evidence="2">
    <location>
        <begin position="564"/>
        <end position="575"/>
    </location>
</feature>
<feature type="compositionally biased region" description="Polar residues" evidence="2">
    <location>
        <begin position="420"/>
        <end position="442"/>
    </location>
</feature>
<feature type="compositionally biased region" description="Polar residues" evidence="2">
    <location>
        <begin position="181"/>
        <end position="198"/>
    </location>
</feature>
<feature type="compositionally biased region" description="Polar residues" evidence="2">
    <location>
        <begin position="620"/>
        <end position="636"/>
    </location>
</feature>
<feature type="coiled-coil region" evidence="1">
    <location>
        <begin position="784"/>
        <end position="818"/>
    </location>
</feature>
<name>A0ABP1CJR7_9APHY</name>
<feature type="compositionally biased region" description="Basic and acidic residues" evidence="2">
    <location>
        <begin position="129"/>
        <end position="138"/>
    </location>
</feature>
<feature type="region of interest" description="Disordered" evidence="2">
    <location>
        <begin position="1"/>
        <end position="145"/>
    </location>
</feature>
<evidence type="ECO:0000313" key="5">
    <source>
        <dbReference type="Proteomes" id="UP001497453"/>
    </source>
</evidence>
<feature type="region of interest" description="Disordered" evidence="2">
    <location>
        <begin position="181"/>
        <end position="204"/>
    </location>
</feature>
<feature type="compositionally biased region" description="Basic and acidic residues" evidence="2">
    <location>
        <begin position="473"/>
        <end position="494"/>
    </location>
</feature>
<feature type="region of interest" description="Disordered" evidence="2">
    <location>
        <begin position="532"/>
        <end position="585"/>
    </location>
</feature>
<sequence length="1010" mass="113788">MAEAGPSSSAGQSYNNSVTPPAASTVPKSSRIHFPQDRDYGKFGSVRSDSAAGMSALGLGHPPLPRRTTHNDGNSSQGRSLDIRPRVKSVDAGLPAPGPSRARRISEQVGDTSRKVTTTTRKPSRKDRMRTDFSDKSSHVTSATSFSDEYDLAHEDPRIVEDVQRALRLKARREARVRAMQNNTSLRDGSSISDGLTGSSISPHSSPLRSIYPIPPPIVPPPVGLTIESEVDFSPSVGTVPLHPVPASSNGGATLDWAGFSSEEEKLDKRWSISIKRKPKDRTPLPNRTIIEKQDTLYADKLARIRAKAKQHTLRKAEITRDQLQRRYAALLPSTRSATPPDLLSVARWYSKQDAVVQAALDKSEPLTWLKHLLEKHGRETTSRFPWHLTALIIEEYVRSKTRPDTMETIPEDSIVENLASPTSNSVGHSENKSPSSGSWSYTPPRRSLEPSLSRRKTPPDGGQISFEPQVDSGRESIGEEHRVSVDRAKRRMDSTSSPRGSINSSIFYGHWTQNRSPNNSRLHFRELAHRIRRKPYPGSDDGLSSARNSMSEQSQEEEGYRSHSPRKTPRRRIIQLHSDPGTDEDRRALSAELSEAGDVGVSSAGEGPLTAKQQIYSVHSSPQQGDSAGTTSEPTRPTLHRNRKRVSLPSPHQVFEREKEKQQQQANEEQERKEYERKSQLLEDTVLQNYRTRQILQRVGANVREYENVQKSLATLLGVPYVQIPQDVLDAFSHDPSSVVSSTKRFKSWRAVEDIHGRILRQREILRDFVTRTSEQGIQNPSKSFFEDTIASLTQSLDQLELQRQRIVREAETVAEALTRVKVVHGTVKREYNETLGHTSLVYPEMSQLVALEESYRNHYQQLWNIGLDAMTLLLDTVTPFWRNYGKVIGDDVQDFLIIPWYRNEFTGEAKRYPIKSFPRRSFRHCIGLLLFSAAAVLVTLLQIRAAWSSTLNYNLPWIAHTGFRWMFIPLFGIGLIIQWMAVLVEICIVVALFCVVVWWLGWTVKLFS</sequence>
<feature type="region of interest" description="Disordered" evidence="2">
    <location>
        <begin position="403"/>
        <end position="520"/>
    </location>
</feature>
<organism evidence="4 5">
    <name type="scientific">Somion occarium</name>
    <dbReference type="NCBI Taxonomy" id="3059160"/>
    <lineage>
        <taxon>Eukaryota</taxon>
        <taxon>Fungi</taxon>
        <taxon>Dikarya</taxon>
        <taxon>Basidiomycota</taxon>
        <taxon>Agaricomycotina</taxon>
        <taxon>Agaricomycetes</taxon>
        <taxon>Polyporales</taxon>
        <taxon>Cerrenaceae</taxon>
        <taxon>Somion</taxon>
    </lineage>
</organism>
<proteinExistence type="predicted"/>
<evidence type="ECO:0000256" key="2">
    <source>
        <dbReference type="SAM" id="MobiDB-lite"/>
    </source>
</evidence>
<evidence type="ECO:0000256" key="3">
    <source>
        <dbReference type="SAM" id="Phobius"/>
    </source>
</evidence>